<feature type="transmembrane region" description="Helical" evidence="6">
    <location>
        <begin position="12"/>
        <end position="29"/>
    </location>
</feature>
<gene>
    <name evidence="9" type="ORF">DLD77_08205</name>
</gene>
<reference evidence="9 10" key="1">
    <citation type="submission" date="2018-05" db="EMBL/GenBank/DDBJ databases">
        <title>Chitinophaga sp. nov., isolated from rhizosphere soil of Alhagi.</title>
        <authorList>
            <person name="Liu Y."/>
        </authorList>
    </citation>
    <scope>NUCLEOTIDE SEQUENCE [LARGE SCALE GENOMIC DNA]</scope>
    <source>
        <strain evidence="9 10">T22</strain>
    </source>
</reference>
<protein>
    <recommendedName>
        <fullName evidence="11">ComEC family competence protein</fullName>
    </recommendedName>
</protein>
<dbReference type="InterPro" id="IPR025405">
    <property type="entry name" value="DUF4131"/>
</dbReference>
<feature type="domain" description="DUF4131" evidence="8">
    <location>
        <begin position="32"/>
        <end position="202"/>
    </location>
</feature>
<accession>A0ABM6WCM6</accession>
<dbReference type="EMBL" id="CP029600">
    <property type="protein sequence ID" value="AWO01680.1"/>
    <property type="molecule type" value="Genomic_DNA"/>
</dbReference>
<keyword evidence="4 6" id="KW-1133">Transmembrane helix</keyword>
<name>A0ABM6WCM6_9BACT</name>
<comment type="subcellular location">
    <subcellularLocation>
        <location evidence="1">Cell membrane</location>
        <topology evidence="1">Multi-pass membrane protein</topology>
    </subcellularLocation>
</comment>
<evidence type="ECO:0000313" key="10">
    <source>
        <dbReference type="Proteomes" id="UP000246099"/>
    </source>
</evidence>
<dbReference type="NCBIfam" id="TIGR00360">
    <property type="entry name" value="ComEC_N-term"/>
    <property type="match status" value="1"/>
</dbReference>
<evidence type="ECO:0000256" key="3">
    <source>
        <dbReference type="ARBA" id="ARBA00022692"/>
    </source>
</evidence>
<keyword evidence="10" id="KW-1185">Reference proteome</keyword>
<keyword evidence="5 6" id="KW-0472">Membrane</keyword>
<feature type="transmembrane region" description="Helical" evidence="6">
    <location>
        <begin position="296"/>
        <end position="315"/>
    </location>
</feature>
<dbReference type="PANTHER" id="PTHR30619">
    <property type="entry name" value="DNA INTERNALIZATION/COMPETENCE PROTEIN COMEC/REC2"/>
    <property type="match status" value="1"/>
</dbReference>
<dbReference type="PANTHER" id="PTHR30619:SF1">
    <property type="entry name" value="RECOMBINATION PROTEIN 2"/>
    <property type="match status" value="1"/>
</dbReference>
<feature type="transmembrane region" description="Helical" evidence="6">
    <location>
        <begin position="265"/>
        <end position="284"/>
    </location>
</feature>
<evidence type="ECO:0000256" key="6">
    <source>
        <dbReference type="SAM" id="Phobius"/>
    </source>
</evidence>
<dbReference type="InterPro" id="IPR052159">
    <property type="entry name" value="Competence_DNA_uptake"/>
</dbReference>
<feature type="transmembrane region" description="Helical" evidence="6">
    <location>
        <begin position="494"/>
        <end position="512"/>
    </location>
</feature>
<keyword evidence="3 6" id="KW-0812">Transmembrane</keyword>
<dbReference type="InterPro" id="IPR004477">
    <property type="entry name" value="ComEC_N"/>
</dbReference>
<keyword evidence="2" id="KW-1003">Cell membrane</keyword>
<sequence length="739" mass="82007">MFVNLWKSAPFLRLIWPLIAGIITGLNLPVIPWPLLAVCCACWLAPAFLSITWRYRLRYLRGAAVAGTVFWLGMWLVYQQDVRHQASWYGHFAAAAGQADSADAAGNTLTLAVTLLESPVKKTASWKAEAHVDHVYGESPQPATGNILLYFKEEPPLHYGHRILLRTAVTPIRGTGNPGAFDYAGYCRYHNLFHQAFLQPGNWQKLPGNKGQRLEKWLIAMRNYCLNTLKTYIPRREEYGVAQALLIGYRGELDKDIVQAYSNTGVIHIIAISGLHLGLIYVTLLQLLRWLPSRRLTNIAKALLLMAVLWAFALLTGASASVLRSAVMFTTIAAGQFMINRHASTFNTLAAAAFLLLCYNPFFLLDAGFQLSFLAVAGILTCYKPVYDCWMVRNRWLDKVWQMTAVSLAAQVFTWPVCLLYFRQFPNYFLPANLVAVPLSTALLYGEILLVALPWLGGVSGVVLQWGIRIMNAAVQWIDGLPGAVTANIYISPAQMYCLYAFTVAVCVWWLLKRRVACLWALAALLGYTGLRAVRNLNIAAQQKLVVYNVPRKTLVEYVSGWHAVRFGDTLAASERYTAPAHLVMGVKTMSVSSAGLEAGGRSDAAGYPLNHNGHPAIVNPSVPPAFRTGTATTNHPGAAPAVTAPPVLLVCNGKRILLWKGRFLPAATPQRKIKLHYLVLSADAPQHIERFDDFFIYEKIIFDASCPAFLLRKWKSKCNKLPLRCFSVPDKGAFVVNL</sequence>
<evidence type="ECO:0000256" key="4">
    <source>
        <dbReference type="ARBA" id="ARBA00022989"/>
    </source>
</evidence>
<evidence type="ECO:0000313" key="9">
    <source>
        <dbReference type="EMBL" id="AWO01680.1"/>
    </source>
</evidence>
<feature type="transmembrane region" description="Helical" evidence="6">
    <location>
        <begin position="517"/>
        <end position="534"/>
    </location>
</feature>
<dbReference type="RefSeq" id="WP_119077891.1">
    <property type="nucleotide sequence ID" value="NZ_CP029600.1"/>
</dbReference>
<organism evidence="9 10">
    <name type="scientific">Chitinophaga alhagiae</name>
    <dbReference type="NCBI Taxonomy" id="2203219"/>
    <lineage>
        <taxon>Bacteria</taxon>
        <taxon>Pseudomonadati</taxon>
        <taxon>Bacteroidota</taxon>
        <taxon>Chitinophagia</taxon>
        <taxon>Chitinophagales</taxon>
        <taxon>Chitinophagaceae</taxon>
        <taxon>Chitinophaga</taxon>
    </lineage>
</organism>
<proteinExistence type="predicted"/>
<dbReference type="Proteomes" id="UP000246099">
    <property type="component" value="Chromosome"/>
</dbReference>
<evidence type="ECO:0000256" key="5">
    <source>
        <dbReference type="ARBA" id="ARBA00023136"/>
    </source>
</evidence>
<evidence type="ECO:0000256" key="2">
    <source>
        <dbReference type="ARBA" id="ARBA00022475"/>
    </source>
</evidence>
<feature type="transmembrane region" description="Helical" evidence="6">
    <location>
        <begin position="351"/>
        <end position="380"/>
    </location>
</feature>
<feature type="transmembrane region" description="Helical" evidence="6">
    <location>
        <begin position="434"/>
        <end position="456"/>
    </location>
</feature>
<dbReference type="Pfam" id="PF03772">
    <property type="entry name" value="Competence"/>
    <property type="match status" value="1"/>
</dbReference>
<dbReference type="Pfam" id="PF13567">
    <property type="entry name" value="DUF4131"/>
    <property type="match status" value="1"/>
</dbReference>
<feature type="domain" description="ComEC/Rec2-related protein" evidence="7">
    <location>
        <begin position="245"/>
        <end position="512"/>
    </location>
</feature>
<evidence type="ECO:0000256" key="1">
    <source>
        <dbReference type="ARBA" id="ARBA00004651"/>
    </source>
</evidence>
<evidence type="ECO:0008006" key="11">
    <source>
        <dbReference type="Google" id="ProtNLM"/>
    </source>
</evidence>
<evidence type="ECO:0000259" key="7">
    <source>
        <dbReference type="Pfam" id="PF03772"/>
    </source>
</evidence>
<evidence type="ECO:0000259" key="8">
    <source>
        <dbReference type="Pfam" id="PF13567"/>
    </source>
</evidence>
<feature type="transmembrane region" description="Helical" evidence="6">
    <location>
        <begin position="35"/>
        <end position="53"/>
    </location>
</feature>
<feature type="transmembrane region" description="Helical" evidence="6">
    <location>
        <begin position="400"/>
        <end position="422"/>
    </location>
</feature>